<comment type="caution">
    <text evidence="1">The sequence shown here is derived from an EMBL/GenBank/DDBJ whole genome shotgun (WGS) entry which is preliminary data.</text>
</comment>
<evidence type="ECO:0000313" key="1">
    <source>
        <dbReference type="EMBL" id="PIZ44579.1"/>
    </source>
</evidence>
<gene>
    <name evidence="1" type="ORF">COY32_06200</name>
</gene>
<protein>
    <submittedName>
        <fullName evidence="1">Uncharacterized protein</fullName>
    </submittedName>
</protein>
<proteinExistence type="predicted"/>
<organism evidence="1 2">
    <name type="scientific">candidate division WWE3 bacterium CG_4_10_14_0_2_um_filter_41_14</name>
    <dbReference type="NCBI Taxonomy" id="1975072"/>
    <lineage>
        <taxon>Bacteria</taxon>
        <taxon>Katanobacteria</taxon>
    </lineage>
</organism>
<sequence length="420" mass="42698">FQSSNYYINENGKLVIGEIDSTKLSYEGDITIDAKGPGPTTVAVTNSSTGTANLSVQGDVTVVGGKITLASGETIDAQTADVVTVTSDGNIAMVLGDVSGAKKIYVYDSTGTNDVFSVDSDGNVFADGDLNIMGSFTAAETTLASLSVTGTATITGLLSANGGLAVTGNSTVSGTSTVGTLATGTTNTVVMHDSGLLQTRMIDGKVWDGALVDYLASTSGYLPMYSNSLGTLTNSSIFETGGKVGIGTTNPANLLDIIGGNIGLNENSLIMGDYGAQGILSIQHDDGDIWFRNTNAVIIDKPGSYTGGDPGFYILRDGSPVASMDWDDEGAYGLFINIANAPPVGPRKITLADPTTIGGAYSSVVPPTDGLLVLGNVGIGTTGPIAKFSVGASSEFQVNSTGNIVKINNVDTSFPGTQAA</sequence>
<dbReference type="AlphaFoldDB" id="A0A2M7TG82"/>
<dbReference type="Proteomes" id="UP000228920">
    <property type="component" value="Unassembled WGS sequence"/>
</dbReference>
<reference evidence="2" key="1">
    <citation type="submission" date="2017-09" db="EMBL/GenBank/DDBJ databases">
        <title>Depth-based differentiation of microbial function through sediment-hosted aquifers and enrichment of novel symbionts in the deep terrestrial subsurface.</title>
        <authorList>
            <person name="Probst A.J."/>
            <person name="Ladd B."/>
            <person name="Jarett J.K."/>
            <person name="Geller-Mcgrath D.E."/>
            <person name="Sieber C.M.K."/>
            <person name="Emerson J.B."/>
            <person name="Anantharaman K."/>
            <person name="Thomas B.C."/>
            <person name="Malmstrom R."/>
            <person name="Stieglmeier M."/>
            <person name="Klingl A."/>
            <person name="Woyke T."/>
            <person name="Ryan C.M."/>
            <person name="Banfield J.F."/>
        </authorList>
    </citation>
    <scope>NUCLEOTIDE SEQUENCE [LARGE SCALE GENOMIC DNA]</scope>
</reference>
<feature type="non-terminal residue" evidence="1">
    <location>
        <position position="1"/>
    </location>
</feature>
<name>A0A2M7TG82_UNCKA</name>
<evidence type="ECO:0000313" key="2">
    <source>
        <dbReference type="Proteomes" id="UP000228920"/>
    </source>
</evidence>
<feature type="non-terminal residue" evidence="1">
    <location>
        <position position="420"/>
    </location>
</feature>
<dbReference type="EMBL" id="PFNL01000171">
    <property type="protein sequence ID" value="PIZ44579.1"/>
    <property type="molecule type" value="Genomic_DNA"/>
</dbReference>
<accession>A0A2M7TG82</accession>